<comment type="catalytic activity">
    <reaction evidence="1">
        <text>N-terminal L-glutaminyl-[peptide] = N-terminal 5-oxo-L-prolyl-[peptide] + NH4(+)</text>
        <dbReference type="Rhea" id="RHEA:23652"/>
        <dbReference type="Rhea" id="RHEA-COMP:11736"/>
        <dbReference type="Rhea" id="RHEA-COMP:11846"/>
        <dbReference type="ChEBI" id="CHEBI:28938"/>
        <dbReference type="ChEBI" id="CHEBI:64722"/>
        <dbReference type="ChEBI" id="CHEBI:87215"/>
        <dbReference type="EC" id="2.3.2.5"/>
    </reaction>
</comment>
<comment type="similarity">
    <text evidence="3">Belongs to the glutaminyl-peptide cyclotransferase family.</text>
</comment>
<gene>
    <name evidence="15" type="ORF">R5R35_012511</name>
</gene>
<feature type="signal peptide" evidence="13">
    <location>
        <begin position="1"/>
        <end position="21"/>
    </location>
</feature>
<evidence type="ECO:0000259" key="14">
    <source>
        <dbReference type="Pfam" id="PF04389"/>
    </source>
</evidence>
<evidence type="ECO:0000256" key="1">
    <source>
        <dbReference type="ARBA" id="ARBA00000001"/>
    </source>
</evidence>
<keyword evidence="8" id="KW-0479">Metal-binding</keyword>
<keyword evidence="9" id="KW-0862">Zinc</keyword>
<feature type="chain" id="PRO_5042873377" description="Glutaminyl-peptide cyclotransferase" evidence="13">
    <location>
        <begin position="22"/>
        <end position="346"/>
    </location>
</feature>
<evidence type="ECO:0000313" key="15">
    <source>
        <dbReference type="EMBL" id="KAK7788593.1"/>
    </source>
</evidence>
<reference evidence="15 16" key="1">
    <citation type="submission" date="2024-03" db="EMBL/GenBank/DDBJ databases">
        <title>The genome assembly and annotation of the cricket Gryllus longicercus Weissman &amp; Gray.</title>
        <authorList>
            <person name="Szrajer S."/>
            <person name="Gray D."/>
            <person name="Ylla G."/>
        </authorList>
    </citation>
    <scope>NUCLEOTIDE SEQUENCE [LARGE SCALE GENOMIC DNA]</scope>
    <source>
        <strain evidence="15">DAG 2021-001</strain>
        <tissue evidence="15">Whole body minus gut</tissue>
    </source>
</reference>
<dbReference type="FunFam" id="3.40.630.10:FF:000029">
    <property type="entry name" value="Glutaminyl-peptide cyclotransferase"/>
    <property type="match status" value="1"/>
</dbReference>
<evidence type="ECO:0000256" key="12">
    <source>
        <dbReference type="ARBA" id="ARBA00057903"/>
    </source>
</evidence>
<dbReference type="Proteomes" id="UP001378592">
    <property type="component" value="Unassembled WGS sequence"/>
</dbReference>
<sequence>MWLSFLIAVSVFICEIRPNEGLSFRDQQKNHVAKTLNNGDMSSLAQRSNMTHFQDTLDGILIPRVVGTPNHKIVQDRIKNAMKSLKWQVTSDRFRTDTPLFGTLQFENIIATLNPKAKRYLVLACHYDSKYFREDDFIGATDSAVPCAMMINLAYTMSDLLDTIRNENTLSLKFIFFDGEEAFQHWSNTDSIYGARHLAAKWERTPFPKNNRDGTNLLHSIDVLVLLDLLGAPDPAFYSYFSDTNRWHALMIKAEKTLSDLGHLQRYSTGKPEQMYFRAQSRGGGIEDDHIPFLLRGVPILHVIPHPFPEVWHTPRDNRDAVDLTTVDNLMKILRVFVASYLGLNM</sequence>
<accession>A0AAN9V2F4</accession>
<feature type="domain" description="Peptidase M28" evidence="14">
    <location>
        <begin position="108"/>
        <end position="337"/>
    </location>
</feature>
<proteinExistence type="inferred from homology"/>
<dbReference type="CDD" id="cd03880">
    <property type="entry name" value="M28_QC_like"/>
    <property type="match status" value="1"/>
</dbReference>
<dbReference type="InterPro" id="IPR040234">
    <property type="entry name" value="QC/QCL"/>
</dbReference>
<protein>
    <recommendedName>
        <fullName evidence="5">Glutaminyl-peptide cyclotransferase</fullName>
        <ecNumber evidence="4">2.3.2.5</ecNumber>
    </recommendedName>
</protein>
<name>A0AAN9V2F4_9ORTH</name>
<evidence type="ECO:0000256" key="11">
    <source>
        <dbReference type="ARBA" id="ARBA00023315"/>
    </source>
</evidence>
<evidence type="ECO:0000256" key="9">
    <source>
        <dbReference type="ARBA" id="ARBA00022833"/>
    </source>
</evidence>
<evidence type="ECO:0000256" key="6">
    <source>
        <dbReference type="ARBA" id="ARBA00022525"/>
    </source>
</evidence>
<evidence type="ECO:0000313" key="16">
    <source>
        <dbReference type="Proteomes" id="UP001378592"/>
    </source>
</evidence>
<evidence type="ECO:0000256" key="2">
    <source>
        <dbReference type="ARBA" id="ARBA00004613"/>
    </source>
</evidence>
<keyword evidence="13" id="KW-0732">Signal</keyword>
<keyword evidence="6" id="KW-0964">Secreted</keyword>
<evidence type="ECO:0000256" key="8">
    <source>
        <dbReference type="ARBA" id="ARBA00022723"/>
    </source>
</evidence>
<evidence type="ECO:0000256" key="7">
    <source>
        <dbReference type="ARBA" id="ARBA00022679"/>
    </source>
</evidence>
<organism evidence="15 16">
    <name type="scientific">Gryllus longicercus</name>
    <dbReference type="NCBI Taxonomy" id="2509291"/>
    <lineage>
        <taxon>Eukaryota</taxon>
        <taxon>Metazoa</taxon>
        <taxon>Ecdysozoa</taxon>
        <taxon>Arthropoda</taxon>
        <taxon>Hexapoda</taxon>
        <taxon>Insecta</taxon>
        <taxon>Pterygota</taxon>
        <taxon>Neoptera</taxon>
        <taxon>Polyneoptera</taxon>
        <taxon>Orthoptera</taxon>
        <taxon>Ensifera</taxon>
        <taxon>Gryllidea</taxon>
        <taxon>Grylloidea</taxon>
        <taxon>Gryllidae</taxon>
        <taxon>Gryllinae</taxon>
        <taxon>Gryllus</taxon>
    </lineage>
</organism>
<dbReference type="Gene3D" id="3.40.630.10">
    <property type="entry name" value="Zn peptidases"/>
    <property type="match status" value="1"/>
</dbReference>
<evidence type="ECO:0000256" key="5">
    <source>
        <dbReference type="ARBA" id="ARBA00016861"/>
    </source>
</evidence>
<keyword evidence="10" id="KW-1015">Disulfide bond</keyword>
<dbReference type="PANTHER" id="PTHR12283">
    <property type="entry name" value="GLUTAMINYL-PEPTIDE CYCLOTRANSFERASE"/>
    <property type="match status" value="1"/>
</dbReference>
<dbReference type="InterPro" id="IPR007484">
    <property type="entry name" value="Peptidase_M28"/>
</dbReference>
<dbReference type="AlphaFoldDB" id="A0AAN9V2F4"/>
<keyword evidence="16" id="KW-1185">Reference proteome</keyword>
<dbReference type="GO" id="GO:0008270">
    <property type="term" value="F:zinc ion binding"/>
    <property type="evidence" value="ECO:0007669"/>
    <property type="project" value="TreeGrafter"/>
</dbReference>
<dbReference type="InterPro" id="IPR037457">
    <property type="entry name" value="M28_QC"/>
</dbReference>
<dbReference type="PANTHER" id="PTHR12283:SF6">
    <property type="entry name" value="GLUTAMINYL-PEPTIDE CYCLOTRANSFERASE-RELATED"/>
    <property type="match status" value="1"/>
</dbReference>
<keyword evidence="11" id="KW-0012">Acyltransferase</keyword>
<keyword evidence="7" id="KW-0808">Transferase</keyword>
<evidence type="ECO:0000256" key="4">
    <source>
        <dbReference type="ARBA" id="ARBA00012012"/>
    </source>
</evidence>
<evidence type="ECO:0000256" key="3">
    <source>
        <dbReference type="ARBA" id="ARBA00006014"/>
    </source>
</evidence>
<comment type="subcellular location">
    <subcellularLocation>
        <location evidence="2">Secreted</location>
    </subcellularLocation>
</comment>
<dbReference type="GO" id="GO:0016603">
    <property type="term" value="F:glutaminyl-peptide cyclotransferase activity"/>
    <property type="evidence" value="ECO:0007669"/>
    <property type="project" value="UniProtKB-EC"/>
</dbReference>
<dbReference type="EMBL" id="JAZDUA010001006">
    <property type="protein sequence ID" value="KAK7788593.1"/>
    <property type="molecule type" value="Genomic_DNA"/>
</dbReference>
<comment type="function">
    <text evidence="12">Acts as a glutaminyl-peptide cyclotransferase. Responsible for the biosynthesis of pyroglutamyl peptides. Might be more efficient in the conversion of tri and tetrapeptides in vitro. Might have a relative preference for substrates containing hydrophobic amino acids in vitro.</text>
</comment>
<evidence type="ECO:0000256" key="10">
    <source>
        <dbReference type="ARBA" id="ARBA00023157"/>
    </source>
</evidence>
<dbReference type="Pfam" id="PF04389">
    <property type="entry name" value="Peptidase_M28"/>
    <property type="match status" value="1"/>
</dbReference>
<dbReference type="GO" id="GO:0005576">
    <property type="term" value="C:extracellular region"/>
    <property type="evidence" value="ECO:0007669"/>
    <property type="project" value="UniProtKB-SubCell"/>
</dbReference>
<dbReference type="EC" id="2.3.2.5" evidence="4"/>
<comment type="caution">
    <text evidence="15">The sequence shown here is derived from an EMBL/GenBank/DDBJ whole genome shotgun (WGS) entry which is preliminary data.</text>
</comment>
<dbReference type="SUPFAM" id="SSF53187">
    <property type="entry name" value="Zn-dependent exopeptidases"/>
    <property type="match status" value="1"/>
</dbReference>
<evidence type="ECO:0000256" key="13">
    <source>
        <dbReference type="SAM" id="SignalP"/>
    </source>
</evidence>